<protein>
    <submittedName>
        <fullName evidence="1">Uncharacterized protein</fullName>
    </submittedName>
</protein>
<reference evidence="1" key="1">
    <citation type="submission" date="2020-08" db="EMBL/GenBank/DDBJ databases">
        <title>Multicomponent nature underlies the extraordinary mechanical properties of spider dragline silk.</title>
        <authorList>
            <person name="Kono N."/>
            <person name="Nakamura H."/>
            <person name="Mori M."/>
            <person name="Yoshida Y."/>
            <person name="Ohtoshi R."/>
            <person name="Malay A.D."/>
            <person name="Moran D.A.P."/>
            <person name="Tomita M."/>
            <person name="Numata K."/>
            <person name="Arakawa K."/>
        </authorList>
    </citation>
    <scope>NUCLEOTIDE SEQUENCE</scope>
</reference>
<proteinExistence type="predicted"/>
<dbReference type="Proteomes" id="UP000886998">
    <property type="component" value="Unassembled WGS sequence"/>
</dbReference>
<gene>
    <name evidence="1" type="ORF">TNIN_395921</name>
</gene>
<evidence type="ECO:0000313" key="2">
    <source>
        <dbReference type="Proteomes" id="UP000886998"/>
    </source>
</evidence>
<dbReference type="EMBL" id="BMAV01010631">
    <property type="protein sequence ID" value="GFY55905.1"/>
    <property type="molecule type" value="Genomic_DNA"/>
</dbReference>
<comment type="caution">
    <text evidence="1">The sequence shown here is derived from an EMBL/GenBank/DDBJ whole genome shotgun (WGS) entry which is preliminary data.</text>
</comment>
<accession>A0A8X7C511</accession>
<organism evidence="1 2">
    <name type="scientific">Trichonephila inaurata madagascariensis</name>
    <dbReference type="NCBI Taxonomy" id="2747483"/>
    <lineage>
        <taxon>Eukaryota</taxon>
        <taxon>Metazoa</taxon>
        <taxon>Ecdysozoa</taxon>
        <taxon>Arthropoda</taxon>
        <taxon>Chelicerata</taxon>
        <taxon>Arachnida</taxon>
        <taxon>Araneae</taxon>
        <taxon>Araneomorphae</taxon>
        <taxon>Entelegynae</taxon>
        <taxon>Araneoidea</taxon>
        <taxon>Nephilidae</taxon>
        <taxon>Trichonephila</taxon>
        <taxon>Trichonephila inaurata</taxon>
    </lineage>
</organism>
<name>A0A8X7C511_9ARAC</name>
<evidence type="ECO:0000313" key="1">
    <source>
        <dbReference type="EMBL" id="GFY55905.1"/>
    </source>
</evidence>
<sequence>MGVGLKIEACSFPVNTWPYWHFRHEEADYLTKKVIAATRIIFFRLVSFHSIKLHIKHMATRDIKSRIYDGINYNGGNLRSAGYSLQSSSGGSCLVLAPHCLAGYLNGIGTFLSPSCSLSYLADRMNRDYLHRCMALHDDSETS</sequence>
<dbReference type="AlphaFoldDB" id="A0A8X7C511"/>
<keyword evidence="2" id="KW-1185">Reference proteome</keyword>